<name>A0A7Y9I483_9ACTN</name>
<sequence>MKLKERKRLAAFVRDRTEELPDPALRESHQALLALAVRLRKEATKDADWDWIESAAFGAADWFTDGGGADWADEDIGDAIFGDDPESEADALTVAIHRALALAHAGHPEYDPAWRPRRRR</sequence>
<dbReference type="RefSeq" id="WP_179749049.1">
    <property type="nucleotide sequence ID" value="NZ_JACCBU010000001.1"/>
</dbReference>
<dbReference type="EMBL" id="JACCBU010000001">
    <property type="protein sequence ID" value="NYE69939.1"/>
    <property type="molecule type" value="Genomic_DNA"/>
</dbReference>
<evidence type="ECO:0000313" key="1">
    <source>
        <dbReference type="EMBL" id="NYE69939.1"/>
    </source>
</evidence>
<proteinExistence type="predicted"/>
<evidence type="ECO:0000313" key="2">
    <source>
        <dbReference type="Proteomes" id="UP000569914"/>
    </source>
</evidence>
<gene>
    <name evidence="1" type="ORF">BKA15_001268</name>
</gene>
<reference evidence="1 2" key="1">
    <citation type="submission" date="2020-07" db="EMBL/GenBank/DDBJ databases">
        <title>Sequencing the genomes of 1000 actinobacteria strains.</title>
        <authorList>
            <person name="Klenk H.-P."/>
        </authorList>
    </citation>
    <scope>NUCLEOTIDE SEQUENCE [LARGE SCALE GENOMIC DNA]</scope>
    <source>
        <strain evidence="1 2">DSM 22083</strain>
    </source>
</reference>
<organism evidence="1 2">
    <name type="scientific">Microlunatus parietis</name>
    <dbReference type="NCBI Taxonomy" id="682979"/>
    <lineage>
        <taxon>Bacteria</taxon>
        <taxon>Bacillati</taxon>
        <taxon>Actinomycetota</taxon>
        <taxon>Actinomycetes</taxon>
        <taxon>Propionibacteriales</taxon>
        <taxon>Propionibacteriaceae</taxon>
        <taxon>Microlunatus</taxon>
    </lineage>
</organism>
<dbReference type="AlphaFoldDB" id="A0A7Y9I483"/>
<keyword evidence="2" id="KW-1185">Reference proteome</keyword>
<protein>
    <submittedName>
        <fullName evidence="1">Uncharacterized protein</fullName>
    </submittedName>
</protein>
<comment type="caution">
    <text evidence="1">The sequence shown here is derived from an EMBL/GenBank/DDBJ whole genome shotgun (WGS) entry which is preliminary data.</text>
</comment>
<dbReference type="Proteomes" id="UP000569914">
    <property type="component" value="Unassembled WGS sequence"/>
</dbReference>
<accession>A0A7Y9I483</accession>